<organism evidence="6 7">
    <name type="scientific">Callosobruchus maculatus</name>
    <name type="common">Southern cowpea weevil</name>
    <name type="synonym">Pulse bruchid</name>
    <dbReference type="NCBI Taxonomy" id="64391"/>
    <lineage>
        <taxon>Eukaryota</taxon>
        <taxon>Metazoa</taxon>
        <taxon>Ecdysozoa</taxon>
        <taxon>Arthropoda</taxon>
        <taxon>Hexapoda</taxon>
        <taxon>Insecta</taxon>
        <taxon>Pterygota</taxon>
        <taxon>Neoptera</taxon>
        <taxon>Endopterygota</taxon>
        <taxon>Coleoptera</taxon>
        <taxon>Polyphaga</taxon>
        <taxon>Cucujiformia</taxon>
        <taxon>Chrysomeloidea</taxon>
        <taxon>Chrysomelidae</taxon>
        <taxon>Bruchinae</taxon>
        <taxon>Bruchini</taxon>
        <taxon>Callosobruchus</taxon>
    </lineage>
</organism>
<evidence type="ECO:0000256" key="4">
    <source>
        <dbReference type="ARBA" id="ARBA00023027"/>
    </source>
</evidence>
<dbReference type="PANTHER" id="PTHR43880">
    <property type="entry name" value="ALCOHOL DEHYDROGENASE"/>
    <property type="match status" value="1"/>
</dbReference>
<dbReference type="Proteomes" id="UP000410492">
    <property type="component" value="Unassembled WGS sequence"/>
</dbReference>
<dbReference type="Gene3D" id="3.40.50.720">
    <property type="entry name" value="NAD(P)-binding Rossmann-like Domain"/>
    <property type="match status" value="1"/>
</dbReference>
<dbReference type="PANTHER" id="PTHR43880:SF12">
    <property type="entry name" value="ALCOHOL DEHYDROGENASE CLASS-3"/>
    <property type="match status" value="1"/>
</dbReference>
<name>A0A653CAE4_CALMS</name>
<dbReference type="EMBL" id="CAACVG010007283">
    <property type="protein sequence ID" value="VEN44653.1"/>
    <property type="molecule type" value="Genomic_DNA"/>
</dbReference>
<feature type="domain" description="Alcohol dehydrogenase-like C-terminal" evidence="5">
    <location>
        <begin position="3"/>
        <end position="80"/>
    </location>
</feature>
<evidence type="ECO:0000256" key="3">
    <source>
        <dbReference type="ARBA" id="ARBA00022833"/>
    </source>
</evidence>
<accession>A0A653CAE4</accession>
<evidence type="ECO:0000313" key="6">
    <source>
        <dbReference type="EMBL" id="VEN44653.1"/>
    </source>
</evidence>
<dbReference type="GO" id="GO:0046294">
    <property type="term" value="P:formaldehyde catabolic process"/>
    <property type="evidence" value="ECO:0007669"/>
    <property type="project" value="TreeGrafter"/>
</dbReference>
<keyword evidence="4" id="KW-0520">NAD</keyword>
<proteinExistence type="predicted"/>
<evidence type="ECO:0000259" key="5">
    <source>
        <dbReference type="Pfam" id="PF00107"/>
    </source>
</evidence>
<sequence>MVDLTDGGPDFTFECVGNVATMRAALESCHKGWGVSTIVGVAGAGQEISTRPFQLVTGRVWKGTAFGGWKSRDSVPKLVEEYLLNKLKLDDFISHTMKFDQLNEAFKLMHKGESIRTVLPVGV</sequence>
<keyword evidence="7" id="KW-1185">Reference proteome</keyword>
<keyword evidence="3" id="KW-0862">Zinc</keyword>
<keyword evidence="2" id="KW-0479">Metal-binding</keyword>
<dbReference type="Gene3D" id="3.90.180.10">
    <property type="entry name" value="Medium-chain alcohol dehydrogenases, catalytic domain"/>
    <property type="match status" value="1"/>
</dbReference>
<comment type="cofactor">
    <cofactor evidence="1">
        <name>Zn(2+)</name>
        <dbReference type="ChEBI" id="CHEBI:29105"/>
    </cofactor>
</comment>
<dbReference type="GO" id="GO:0005829">
    <property type="term" value="C:cytosol"/>
    <property type="evidence" value="ECO:0007669"/>
    <property type="project" value="TreeGrafter"/>
</dbReference>
<reference evidence="6 7" key="1">
    <citation type="submission" date="2019-01" db="EMBL/GenBank/DDBJ databases">
        <authorList>
            <person name="Sayadi A."/>
        </authorList>
    </citation>
    <scope>NUCLEOTIDE SEQUENCE [LARGE SCALE GENOMIC DNA]</scope>
</reference>
<dbReference type="GO" id="GO:0051903">
    <property type="term" value="F:S-(hydroxymethyl)glutathione dehydrogenase [NAD(P)+] activity"/>
    <property type="evidence" value="ECO:0007669"/>
    <property type="project" value="TreeGrafter"/>
</dbReference>
<dbReference type="SUPFAM" id="SSF50129">
    <property type="entry name" value="GroES-like"/>
    <property type="match status" value="1"/>
</dbReference>
<dbReference type="Pfam" id="PF00107">
    <property type="entry name" value="ADH_zinc_N"/>
    <property type="match status" value="1"/>
</dbReference>
<evidence type="ECO:0000256" key="1">
    <source>
        <dbReference type="ARBA" id="ARBA00001947"/>
    </source>
</evidence>
<protein>
    <recommendedName>
        <fullName evidence="5">Alcohol dehydrogenase-like C-terminal domain-containing protein</fullName>
    </recommendedName>
</protein>
<dbReference type="SUPFAM" id="SSF51735">
    <property type="entry name" value="NAD(P)-binding Rossmann-fold domains"/>
    <property type="match status" value="1"/>
</dbReference>
<dbReference type="InterPro" id="IPR013149">
    <property type="entry name" value="ADH-like_C"/>
</dbReference>
<gene>
    <name evidence="6" type="ORF">CALMAC_LOCUS7367</name>
</gene>
<dbReference type="AlphaFoldDB" id="A0A653CAE4"/>
<dbReference type="InterPro" id="IPR036291">
    <property type="entry name" value="NAD(P)-bd_dom_sf"/>
</dbReference>
<dbReference type="InterPro" id="IPR011032">
    <property type="entry name" value="GroES-like_sf"/>
</dbReference>
<evidence type="ECO:0000256" key="2">
    <source>
        <dbReference type="ARBA" id="ARBA00022723"/>
    </source>
</evidence>
<evidence type="ECO:0000313" key="7">
    <source>
        <dbReference type="Proteomes" id="UP000410492"/>
    </source>
</evidence>
<dbReference type="FunFam" id="3.40.50.720:FF:000003">
    <property type="entry name" value="S-(hydroxymethyl)glutathione dehydrogenase"/>
    <property type="match status" value="1"/>
</dbReference>
<dbReference type="GO" id="GO:0008270">
    <property type="term" value="F:zinc ion binding"/>
    <property type="evidence" value="ECO:0007669"/>
    <property type="project" value="TreeGrafter"/>
</dbReference>
<dbReference type="OrthoDB" id="417550at2759"/>